<feature type="region of interest" description="Disordered" evidence="1">
    <location>
        <begin position="1"/>
        <end position="29"/>
    </location>
</feature>
<dbReference type="Proteomes" id="UP001497516">
    <property type="component" value="Chromosome 1"/>
</dbReference>
<keyword evidence="3" id="KW-1185">Reference proteome</keyword>
<name>A0AAV2CNG2_9ROSI</name>
<evidence type="ECO:0000313" key="3">
    <source>
        <dbReference type="Proteomes" id="UP001497516"/>
    </source>
</evidence>
<dbReference type="AlphaFoldDB" id="A0AAV2CNG2"/>
<dbReference type="EMBL" id="OZ034813">
    <property type="protein sequence ID" value="CAL1357769.1"/>
    <property type="molecule type" value="Genomic_DNA"/>
</dbReference>
<feature type="compositionally biased region" description="Basic and acidic residues" evidence="1">
    <location>
        <begin position="16"/>
        <end position="29"/>
    </location>
</feature>
<sequence length="141" mass="15527">MDAVHPLGDGGDDDGWTGKRKDGGGCARQRDEDEIWARRLREVAARGRICMAAAGEERRKAAAVRQQGRELGGGREVTKATSRLLGGVDCIGPHLHMIYPMDQQSLCFLPQWVLVLLLNGCFRGQIQGRLEYGEWLAPQGI</sequence>
<protein>
    <submittedName>
        <fullName evidence="2">Uncharacterized protein</fullName>
    </submittedName>
</protein>
<proteinExistence type="predicted"/>
<reference evidence="2 3" key="1">
    <citation type="submission" date="2024-04" db="EMBL/GenBank/DDBJ databases">
        <authorList>
            <person name="Fracassetti M."/>
        </authorList>
    </citation>
    <scope>NUCLEOTIDE SEQUENCE [LARGE SCALE GENOMIC DNA]</scope>
</reference>
<accession>A0AAV2CNG2</accession>
<evidence type="ECO:0000256" key="1">
    <source>
        <dbReference type="SAM" id="MobiDB-lite"/>
    </source>
</evidence>
<gene>
    <name evidence="2" type="ORF">LTRI10_LOCUS5375</name>
</gene>
<organism evidence="2 3">
    <name type="scientific">Linum trigynum</name>
    <dbReference type="NCBI Taxonomy" id="586398"/>
    <lineage>
        <taxon>Eukaryota</taxon>
        <taxon>Viridiplantae</taxon>
        <taxon>Streptophyta</taxon>
        <taxon>Embryophyta</taxon>
        <taxon>Tracheophyta</taxon>
        <taxon>Spermatophyta</taxon>
        <taxon>Magnoliopsida</taxon>
        <taxon>eudicotyledons</taxon>
        <taxon>Gunneridae</taxon>
        <taxon>Pentapetalae</taxon>
        <taxon>rosids</taxon>
        <taxon>fabids</taxon>
        <taxon>Malpighiales</taxon>
        <taxon>Linaceae</taxon>
        <taxon>Linum</taxon>
    </lineage>
</organism>
<evidence type="ECO:0000313" key="2">
    <source>
        <dbReference type="EMBL" id="CAL1357769.1"/>
    </source>
</evidence>